<dbReference type="InterPro" id="IPR014547">
    <property type="entry name" value="UCP028477"/>
</dbReference>
<name>A0A373FAH3_COMTE</name>
<comment type="caution">
    <text evidence="2">The sequence shown here is derived from an EMBL/GenBank/DDBJ whole genome shotgun (WGS) entry which is preliminary data.</text>
</comment>
<keyword evidence="3" id="KW-1185">Reference proteome</keyword>
<reference evidence="2 3" key="1">
    <citation type="submission" date="2018-08" db="EMBL/GenBank/DDBJ databases">
        <title>Comamonas testosteroni strain SWCO2.</title>
        <authorList>
            <person name="Jiang N."/>
            <person name="Zhang X.Z."/>
        </authorList>
    </citation>
    <scope>NUCLEOTIDE SEQUENCE [LARGE SCALE GENOMIC DNA]</scope>
    <source>
        <strain evidence="2 3">SWCO2</strain>
    </source>
</reference>
<feature type="chain" id="PRO_5016753859" evidence="1">
    <location>
        <begin position="33"/>
        <end position="274"/>
    </location>
</feature>
<evidence type="ECO:0000313" key="2">
    <source>
        <dbReference type="EMBL" id="RGE41134.1"/>
    </source>
</evidence>
<organism evidence="2 3">
    <name type="scientific">Comamonas testosteroni</name>
    <name type="common">Pseudomonas testosteroni</name>
    <dbReference type="NCBI Taxonomy" id="285"/>
    <lineage>
        <taxon>Bacteria</taxon>
        <taxon>Pseudomonadati</taxon>
        <taxon>Pseudomonadota</taxon>
        <taxon>Betaproteobacteria</taxon>
        <taxon>Burkholderiales</taxon>
        <taxon>Comamonadaceae</taxon>
        <taxon>Comamonas</taxon>
    </lineage>
</organism>
<dbReference type="AlphaFoldDB" id="A0A373FAH3"/>
<feature type="signal peptide" evidence="1">
    <location>
        <begin position="1"/>
        <end position="32"/>
    </location>
</feature>
<gene>
    <name evidence="2" type="ORF">DZC30_19250</name>
</gene>
<dbReference type="Proteomes" id="UP000261948">
    <property type="component" value="Unassembled WGS sequence"/>
</dbReference>
<sequence length="274" mass="30240">MAPVQRISAPIPNALVLALGAALIAWAGSAHAGRSCENKPLTAEVMAKGLNLAVRTSKALDSEFQKNGTQVVLLARQGTDLSKYDLKYSHYGWAYKTPEGPWRVAHKLNECGTAGGHIYRQGLGEFFLDDMWRFDAIYQVPTPAVQQALLKFLTAPSVLRLQNEPYSMVSYAWGQKYQQSNQWATETLAAAMDPAAIQNRVQAQAWLQAKGYEPSALIIRAISRLGGRMTAANIAFDDHPNDKRYASRIETVTVDSVTQWLERSQMASSVRAVQ</sequence>
<protein>
    <submittedName>
        <fullName evidence="2">DUF2145 domain-containing protein</fullName>
    </submittedName>
</protein>
<keyword evidence="1" id="KW-0732">Signal</keyword>
<evidence type="ECO:0000256" key="1">
    <source>
        <dbReference type="SAM" id="SignalP"/>
    </source>
</evidence>
<proteinExistence type="predicted"/>
<accession>A0A373FAH3</accession>
<dbReference type="EMBL" id="QURR01000031">
    <property type="protein sequence ID" value="RGE41134.1"/>
    <property type="molecule type" value="Genomic_DNA"/>
</dbReference>
<dbReference type="Pfam" id="PF09916">
    <property type="entry name" value="DUF2145"/>
    <property type="match status" value="1"/>
</dbReference>
<dbReference type="OrthoDB" id="9000139at2"/>
<evidence type="ECO:0000313" key="3">
    <source>
        <dbReference type="Proteomes" id="UP000261948"/>
    </source>
</evidence>